<dbReference type="AlphaFoldDB" id="A0A7W4Z7T0"/>
<dbReference type="PANTHER" id="PTHR33361">
    <property type="entry name" value="GLR0591 PROTEIN"/>
    <property type="match status" value="1"/>
</dbReference>
<name>A0A7W4Z7T0_9GAMM</name>
<reference evidence="2 3" key="1">
    <citation type="submission" date="2020-08" db="EMBL/GenBank/DDBJ databases">
        <title>Genomic Encyclopedia of Type Strains, Phase III (KMG-III): the genomes of soil and plant-associated and newly described type strains.</title>
        <authorList>
            <person name="Whitman W."/>
        </authorList>
    </citation>
    <scope>NUCLEOTIDE SEQUENCE [LARGE SCALE GENOMIC DNA]</scope>
    <source>
        <strain evidence="2 3">CECT 8799</strain>
    </source>
</reference>
<dbReference type="RefSeq" id="WP_183456559.1">
    <property type="nucleotide sequence ID" value="NZ_JACHWZ010000002.1"/>
</dbReference>
<organism evidence="2 3">
    <name type="scientific">Microbulbifer rhizosphaerae</name>
    <dbReference type="NCBI Taxonomy" id="1562603"/>
    <lineage>
        <taxon>Bacteria</taxon>
        <taxon>Pseudomonadati</taxon>
        <taxon>Pseudomonadota</taxon>
        <taxon>Gammaproteobacteria</taxon>
        <taxon>Cellvibrionales</taxon>
        <taxon>Microbulbiferaceae</taxon>
        <taxon>Microbulbifer</taxon>
    </lineage>
</organism>
<dbReference type="Proteomes" id="UP000535937">
    <property type="component" value="Unassembled WGS sequence"/>
</dbReference>
<gene>
    <name evidence="2" type="ORF">FHS09_000624</name>
</gene>
<evidence type="ECO:0000313" key="3">
    <source>
        <dbReference type="Proteomes" id="UP000535937"/>
    </source>
</evidence>
<dbReference type="Pfam" id="PF05960">
    <property type="entry name" value="DUF885"/>
    <property type="match status" value="1"/>
</dbReference>
<keyword evidence="1" id="KW-0732">Signal</keyword>
<dbReference type="PANTHER" id="PTHR33361:SF2">
    <property type="entry name" value="DUF885 DOMAIN-CONTAINING PROTEIN"/>
    <property type="match status" value="1"/>
</dbReference>
<accession>A0A7W4Z7T0</accession>
<feature type="chain" id="PRO_5030827135" evidence="1">
    <location>
        <begin position="22"/>
        <end position="617"/>
    </location>
</feature>
<dbReference type="EMBL" id="JACHWZ010000002">
    <property type="protein sequence ID" value="MBB3059816.1"/>
    <property type="molecule type" value="Genomic_DNA"/>
</dbReference>
<protein>
    <submittedName>
        <fullName evidence="2">Uncharacterized protein (DUF885 family)</fullName>
    </submittedName>
</protein>
<proteinExistence type="predicted"/>
<feature type="signal peptide" evidence="1">
    <location>
        <begin position="1"/>
        <end position="21"/>
    </location>
</feature>
<sequence>MTNLAKSLLFSTALLAASASAMEQNAFDKAFDALPKSDSSAQLKALQDLRYRWIMESFPENATYEGYRGQDNRWTDTSMDGIERRREQTRSLLAASRHLDRNSLPEEKQLDYQLLYQDLLMEVKGFQFPGHLLPVSHMDGIQRNVPSVLNSMAKGTVADYETILTRLEKLPALVQQTQALMREGLEKKITPPQITLRDLPGQIRALVPEEPKDSPLLKAFNEMPAGISSAQQRRLQQRAHALYQRDLVSAWRNMAEFVEREYIPGARVDTAFTSMPDGLRWYAHLVRENTTTTLSPEEIHRIGLAEVRRIRGQMQAVIEKTGFDGSFEEFTKFLRTDPQFYHTSKEELMRGYRDIAKRIDGELPALFGTLPRLPYGVKPIPSYSEKSQTTAYYMPGSNEAGRAGIFFANTYNLPSRPKWEMEALTVHEAMPGHHLQIALAQEQEGLHPLRRNAGYTAYVEGWGLYSESLGKDLGLYRDPYSEFGALTYDMWRAVRLVVDTGMHQLGWSREEAIEFFMNNSAKPRHDITVEIDRYLVWPGQALAYKLGQMKIKELRAKAEQRLGERFDIRAFHDQLLSSGAVPLNVLEARMSGWIEAQNAKAAGTPAKAVLAGQASAG</sequence>
<dbReference type="InterPro" id="IPR010281">
    <property type="entry name" value="DUF885"/>
</dbReference>
<evidence type="ECO:0000313" key="2">
    <source>
        <dbReference type="EMBL" id="MBB3059816.1"/>
    </source>
</evidence>
<keyword evidence="3" id="KW-1185">Reference proteome</keyword>
<comment type="caution">
    <text evidence="2">The sequence shown here is derived from an EMBL/GenBank/DDBJ whole genome shotgun (WGS) entry which is preliminary data.</text>
</comment>
<evidence type="ECO:0000256" key="1">
    <source>
        <dbReference type="SAM" id="SignalP"/>
    </source>
</evidence>